<dbReference type="PANTHER" id="PTHR34300:SF2">
    <property type="entry name" value="QUEUOSINE PRECURSOR TRANSPORTER-RELATED"/>
    <property type="match status" value="1"/>
</dbReference>
<comment type="caution">
    <text evidence="1">Lacks conserved residue(s) required for the propagation of feature annotation.</text>
</comment>
<dbReference type="HAMAP" id="MF_02088">
    <property type="entry name" value="Q_prec_transport"/>
    <property type="match status" value="1"/>
</dbReference>
<comment type="similarity">
    <text evidence="1">Belongs to the vitamin uptake transporter (VUT/ECF) (TC 2.A.88) family. Q precursor transporter subfamily.</text>
</comment>
<dbReference type="Proteomes" id="UP000040453">
    <property type="component" value="Unassembled WGS sequence"/>
</dbReference>
<keyword evidence="1" id="KW-0813">Transport</keyword>
<organism evidence="2 3">
    <name type="scientific">Oceanobacillus oncorhynchi</name>
    <dbReference type="NCBI Taxonomy" id="545501"/>
    <lineage>
        <taxon>Bacteria</taxon>
        <taxon>Bacillati</taxon>
        <taxon>Bacillota</taxon>
        <taxon>Bacilli</taxon>
        <taxon>Bacillales</taxon>
        <taxon>Bacillaceae</taxon>
        <taxon>Oceanobacillus</taxon>
    </lineage>
</organism>
<comment type="function">
    <text evidence="1">Involved in the import of queuosine (Q) precursors, required for Q precursor salvage.</text>
</comment>
<proteinExistence type="inferred from homology"/>
<evidence type="ECO:0000313" key="3">
    <source>
        <dbReference type="Proteomes" id="UP000040453"/>
    </source>
</evidence>
<dbReference type="Pfam" id="PF02592">
    <property type="entry name" value="Vut_1"/>
    <property type="match status" value="1"/>
</dbReference>
<feature type="transmembrane region" description="Helical" evidence="1">
    <location>
        <begin position="146"/>
        <end position="169"/>
    </location>
</feature>
<protein>
    <recommendedName>
        <fullName evidence="1">Probable queuosine precursor transporter</fullName>
        <shortName evidence="1">Q precursor transporter</shortName>
    </recommendedName>
</protein>
<gene>
    <name evidence="2" type="primary">yhhQ</name>
    <name evidence="2" type="ORF">BN997_02318</name>
</gene>
<keyword evidence="3" id="KW-1185">Reference proteome</keyword>
<keyword evidence="1" id="KW-0812">Transmembrane</keyword>
<reference evidence="2 3" key="1">
    <citation type="submission" date="2014-11" db="EMBL/GenBank/DDBJ databases">
        <authorList>
            <person name="Urmite Genomes Urmite Genomes"/>
        </authorList>
    </citation>
    <scope>NUCLEOTIDE SEQUENCE [LARGE SCALE GENOMIC DNA]</scope>
    <source>
        <strain evidence="2 3">Oc5</strain>
    </source>
</reference>
<keyword evidence="1" id="KW-0472">Membrane</keyword>
<dbReference type="InterPro" id="IPR003744">
    <property type="entry name" value="YhhQ"/>
</dbReference>
<keyword evidence="1" id="KW-1133">Transmembrane helix</keyword>
<dbReference type="EMBL" id="CDGG01000001">
    <property type="protein sequence ID" value="CEI82452.1"/>
    <property type="molecule type" value="Genomic_DNA"/>
</dbReference>
<evidence type="ECO:0000256" key="1">
    <source>
        <dbReference type="HAMAP-Rule" id="MF_02088"/>
    </source>
</evidence>
<comment type="subcellular location">
    <subcellularLocation>
        <location evidence="1">Cell membrane</location>
        <topology evidence="1">Multi-pass membrane protein</topology>
    </subcellularLocation>
</comment>
<evidence type="ECO:0000313" key="2">
    <source>
        <dbReference type="EMBL" id="CEI82452.1"/>
    </source>
</evidence>
<dbReference type="AlphaFoldDB" id="A0A0A1MS81"/>
<sequence>MYIYFTAVFVGLLLLSNILSVKLFEMGSIVLPAAAIVYVITYLMTDVIGEVYGKKAARRTVQAGFLTQVLAMVFIYISIQLPPAADFQSQAAFEEIFNGSFRIILASLVSYFVSQHLDVSIFHTLKQRHGRKKLWLRNNLSTMTSQLFDTVLFITIAFWGVVPTSVLLGMIVSQYIWKFTVAAVDTPFAYLLVRWARKYEEKHQSELLKAS</sequence>
<accession>A0A0A1MS81</accession>
<dbReference type="RefSeq" id="WP_042532289.1">
    <property type="nucleotide sequence ID" value="NZ_CDGG01000001.1"/>
</dbReference>
<feature type="transmembrane region" description="Helical" evidence="1">
    <location>
        <begin position="30"/>
        <end position="49"/>
    </location>
</feature>
<name>A0A0A1MS81_9BACI</name>
<dbReference type="GO" id="GO:0005886">
    <property type="term" value="C:plasma membrane"/>
    <property type="evidence" value="ECO:0007669"/>
    <property type="project" value="UniProtKB-SubCell"/>
</dbReference>
<dbReference type="GO" id="GO:0022857">
    <property type="term" value="F:transmembrane transporter activity"/>
    <property type="evidence" value="ECO:0007669"/>
    <property type="project" value="UniProtKB-UniRule"/>
</dbReference>
<feature type="transmembrane region" description="Helical" evidence="1">
    <location>
        <begin position="61"/>
        <end position="81"/>
    </location>
</feature>
<dbReference type="OrthoDB" id="9805479at2"/>
<keyword evidence="1" id="KW-1003">Cell membrane</keyword>
<dbReference type="NCBIfam" id="TIGR00697">
    <property type="entry name" value="queuosine precursor transporter"/>
    <property type="match status" value="1"/>
</dbReference>
<dbReference type="PANTHER" id="PTHR34300">
    <property type="entry name" value="QUEUOSINE PRECURSOR TRANSPORTER-RELATED"/>
    <property type="match status" value="1"/>
</dbReference>